<feature type="domain" description="EAL" evidence="3">
    <location>
        <begin position="492"/>
        <end position="735"/>
    </location>
</feature>
<dbReference type="Gene3D" id="3.30.70.270">
    <property type="match status" value="1"/>
</dbReference>
<name>A0A413RK65_9CELL</name>
<dbReference type="NCBIfam" id="TIGR00254">
    <property type="entry name" value="GGDEF"/>
    <property type="match status" value="1"/>
</dbReference>
<dbReference type="Proteomes" id="UP000283374">
    <property type="component" value="Unassembled WGS sequence"/>
</dbReference>
<comment type="caution">
    <text evidence="5">The sequence shown here is derived from an EMBL/GenBank/DDBJ whole genome shotgun (WGS) entry which is preliminary data.</text>
</comment>
<feature type="transmembrane region" description="Helical" evidence="2">
    <location>
        <begin position="139"/>
        <end position="160"/>
    </location>
</feature>
<dbReference type="GO" id="GO:0071111">
    <property type="term" value="F:cyclic-guanylate-specific phosphodiesterase activity"/>
    <property type="evidence" value="ECO:0007669"/>
    <property type="project" value="InterPro"/>
</dbReference>
<dbReference type="Pfam" id="PF00563">
    <property type="entry name" value="EAL"/>
    <property type="match status" value="1"/>
</dbReference>
<accession>A0A413RK65</accession>
<dbReference type="Gene3D" id="3.20.20.450">
    <property type="entry name" value="EAL domain"/>
    <property type="match status" value="1"/>
</dbReference>
<evidence type="ECO:0000259" key="3">
    <source>
        <dbReference type="PROSITE" id="PS50883"/>
    </source>
</evidence>
<dbReference type="SMART" id="SM00267">
    <property type="entry name" value="GGDEF"/>
    <property type="match status" value="1"/>
</dbReference>
<dbReference type="InterPro" id="IPR001633">
    <property type="entry name" value="EAL_dom"/>
</dbReference>
<dbReference type="AlphaFoldDB" id="A0A413RK65"/>
<dbReference type="EMBL" id="QWKP01000206">
    <property type="protein sequence ID" value="RHA39242.1"/>
    <property type="molecule type" value="Genomic_DNA"/>
</dbReference>
<feature type="transmembrane region" description="Helical" evidence="2">
    <location>
        <begin position="50"/>
        <end position="69"/>
    </location>
</feature>
<dbReference type="InterPro" id="IPR029787">
    <property type="entry name" value="Nucleotide_cyclase"/>
</dbReference>
<sequence length="765" mass="83189">MDADVPFVLGTVPMWVTMVQLLAAGLVGGFCLLQWIWWRGERRRAGAEWALIWSADIALLLLAGGLFAFTDPGAVQDALQFAHTQLVGLFLLLAIPATRAFAAGPPIRWWVAISTTLLLGGAAAWWWHPTSPRHGVDVVVTAVLVAVALISVAYVVACIGSHKVSRLGALLVVAGAESLAMLTAGGIITNEYLSAMLVALWSIPLGFALGTMALVRLRQAQRVARTQHLMRDATARLANAAWFARDAESLLLRARDEARTILADPEVEGSLRTISHGRFVTELYSPAAHTAQERTFLVDLSQIVSAAAERYALTSSLERTAFSDPLTRLPNRRAVEKHLRDAIEQANVERTRVSLVYCDLDGFKRFNDLHGHEGGDAVLVRVADHLRALAQGDAQRFVGRLGGDEFVVVISRAPQDVDLVALARNLREGFVDRTVGARAARLSVGVASWVPGDVVDPDALMRHADTAMMEAKRSRTGFRVYDRALRRRVEAARHHRAALETAVADGQFTAYFQPIVDARTLEVMQVEALARWDDHGHLLLPADWLELAEETGLIVPIGLAMLAQSRRALDRFQVPVAVNLEARQLAAPDALEQIEAAWGDTYWEHLTLEITESALVRTGPAVPLLSELRARGAKIAVDDFGTGYSSLARLSRLPVDVLKIDRSFVREVGTDRGASVIRAILELASVHGLDVVAEGVERSSDLATLVDLGVRRVQGNFLGRAAATLPIRGPRPGTGAWHAQRPLRSVPTQPRGPETGPLTVVHNLA</sequence>
<dbReference type="SUPFAM" id="SSF141868">
    <property type="entry name" value="EAL domain-like"/>
    <property type="match status" value="1"/>
</dbReference>
<keyword evidence="2" id="KW-0812">Transmembrane</keyword>
<evidence type="ECO:0000259" key="4">
    <source>
        <dbReference type="PROSITE" id="PS50887"/>
    </source>
</evidence>
<dbReference type="InterPro" id="IPR035919">
    <property type="entry name" value="EAL_sf"/>
</dbReference>
<dbReference type="PANTHER" id="PTHR33121">
    <property type="entry name" value="CYCLIC DI-GMP PHOSPHODIESTERASE PDEF"/>
    <property type="match status" value="1"/>
</dbReference>
<dbReference type="PROSITE" id="PS50883">
    <property type="entry name" value="EAL"/>
    <property type="match status" value="1"/>
</dbReference>
<dbReference type="SUPFAM" id="SSF55073">
    <property type="entry name" value="Nucleotide cyclase"/>
    <property type="match status" value="1"/>
</dbReference>
<evidence type="ECO:0000313" key="5">
    <source>
        <dbReference type="EMBL" id="RHA39242.1"/>
    </source>
</evidence>
<feature type="transmembrane region" description="Helical" evidence="2">
    <location>
        <begin position="12"/>
        <end position="38"/>
    </location>
</feature>
<organism evidence="5 6">
    <name type="scientific">Cellulomonas rhizosphaerae</name>
    <dbReference type="NCBI Taxonomy" id="2293719"/>
    <lineage>
        <taxon>Bacteria</taxon>
        <taxon>Bacillati</taxon>
        <taxon>Actinomycetota</taxon>
        <taxon>Actinomycetes</taxon>
        <taxon>Micrococcales</taxon>
        <taxon>Cellulomonadaceae</taxon>
        <taxon>Cellulomonas</taxon>
    </lineage>
</organism>
<dbReference type="SMART" id="SM00052">
    <property type="entry name" value="EAL"/>
    <property type="match status" value="1"/>
</dbReference>
<dbReference type="CDD" id="cd01949">
    <property type="entry name" value="GGDEF"/>
    <property type="match status" value="1"/>
</dbReference>
<dbReference type="OrthoDB" id="23692at2"/>
<reference evidence="5 6" key="1">
    <citation type="submission" date="2018-08" db="EMBL/GenBank/DDBJ databases">
        <title>Cellulomonas rhizosphaerae sp. nov., a novel actinomycete isolated from soil.</title>
        <authorList>
            <person name="Tian Y."/>
        </authorList>
    </citation>
    <scope>NUCLEOTIDE SEQUENCE [LARGE SCALE GENOMIC DNA]</scope>
    <source>
        <strain evidence="5 6">NEAU-TCZ24</strain>
    </source>
</reference>
<keyword evidence="6" id="KW-1185">Reference proteome</keyword>
<dbReference type="PANTHER" id="PTHR33121:SF79">
    <property type="entry name" value="CYCLIC DI-GMP PHOSPHODIESTERASE PDED-RELATED"/>
    <property type="match status" value="1"/>
</dbReference>
<feature type="transmembrane region" description="Helical" evidence="2">
    <location>
        <begin position="109"/>
        <end position="127"/>
    </location>
</feature>
<feature type="transmembrane region" description="Helical" evidence="2">
    <location>
        <begin position="194"/>
        <end position="215"/>
    </location>
</feature>
<feature type="transmembrane region" description="Helical" evidence="2">
    <location>
        <begin position="81"/>
        <end position="102"/>
    </location>
</feature>
<evidence type="ECO:0000313" key="6">
    <source>
        <dbReference type="Proteomes" id="UP000283374"/>
    </source>
</evidence>
<dbReference type="InterPro" id="IPR050706">
    <property type="entry name" value="Cyclic-di-GMP_PDE-like"/>
</dbReference>
<gene>
    <name evidence="5" type="ORF">D1825_12100</name>
</gene>
<evidence type="ECO:0000256" key="2">
    <source>
        <dbReference type="SAM" id="Phobius"/>
    </source>
</evidence>
<evidence type="ECO:0000256" key="1">
    <source>
        <dbReference type="SAM" id="MobiDB-lite"/>
    </source>
</evidence>
<dbReference type="RefSeq" id="WP_118767677.1">
    <property type="nucleotide sequence ID" value="NZ_QWKP01000206.1"/>
</dbReference>
<dbReference type="CDD" id="cd01948">
    <property type="entry name" value="EAL"/>
    <property type="match status" value="1"/>
</dbReference>
<dbReference type="InterPro" id="IPR000160">
    <property type="entry name" value="GGDEF_dom"/>
</dbReference>
<protein>
    <submittedName>
        <fullName evidence="5">Phosphodiesterase</fullName>
    </submittedName>
</protein>
<feature type="domain" description="GGDEF" evidence="4">
    <location>
        <begin position="351"/>
        <end position="483"/>
    </location>
</feature>
<dbReference type="InterPro" id="IPR043128">
    <property type="entry name" value="Rev_trsase/Diguanyl_cyclase"/>
</dbReference>
<keyword evidence="2" id="KW-0472">Membrane</keyword>
<proteinExistence type="predicted"/>
<dbReference type="PROSITE" id="PS50887">
    <property type="entry name" value="GGDEF"/>
    <property type="match status" value="1"/>
</dbReference>
<dbReference type="Pfam" id="PF00990">
    <property type="entry name" value="GGDEF"/>
    <property type="match status" value="1"/>
</dbReference>
<feature type="transmembrane region" description="Helical" evidence="2">
    <location>
        <begin position="167"/>
        <end position="188"/>
    </location>
</feature>
<keyword evidence="2" id="KW-1133">Transmembrane helix</keyword>
<feature type="region of interest" description="Disordered" evidence="1">
    <location>
        <begin position="729"/>
        <end position="765"/>
    </location>
</feature>